<evidence type="ECO:0000313" key="2">
    <source>
        <dbReference type="EMBL" id="MDI4645657.1"/>
    </source>
</evidence>
<dbReference type="EMBL" id="JAGRPV010000001">
    <property type="protein sequence ID" value="MDI4645657.1"/>
    <property type="molecule type" value="Genomic_DNA"/>
</dbReference>
<feature type="compositionally biased region" description="Acidic residues" evidence="1">
    <location>
        <begin position="183"/>
        <end position="193"/>
    </location>
</feature>
<evidence type="ECO:0000313" key="3">
    <source>
        <dbReference type="Proteomes" id="UP001161691"/>
    </source>
</evidence>
<feature type="compositionally biased region" description="Polar residues" evidence="1">
    <location>
        <begin position="1"/>
        <end position="20"/>
    </location>
</feature>
<proteinExistence type="predicted"/>
<organism evidence="2 3">
    <name type="scientific">Cohnella hashimotonis</name>
    <dbReference type="NCBI Taxonomy" id="2826895"/>
    <lineage>
        <taxon>Bacteria</taxon>
        <taxon>Bacillati</taxon>
        <taxon>Bacillota</taxon>
        <taxon>Bacilli</taxon>
        <taxon>Bacillales</taxon>
        <taxon>Paenibacillaceae</taxon>
        <taxon>Cohnella</taxon>
    </lineage>
</organism>
<feature type="region of interest" description="Disordered" evidence="1">
    <location>
        <begin position="1"/>
        <end position="34"/>
    </location>
</feature>
<reference evidence="2" key="1">
    <citation type="submission" date="2023-04" db="EMBL/GenBank/DDBJ databases">
        <title>Comparative genomic analysis of Cohnella hashimotonis sp. nov., isolated from the International Space Station.</title>
        <authorList>
            <person name="Venkateswaran K."/>
            <person name="Simpson A."/>
        </authorList>
    </citation>
    <scope>NUCLEOTIDE SEQUENCE</scope>
    <source>
        <strain evidence="2">F6_2S_P_1</strain>
    </source>
</reference>
<dbReference type="RefSeq" id="WP_282908563.1">
    <property type="nucleotide sequence ID" value="NZ_JAGRPV010000001.1"/>
</dbReference>
<sequence>MSSFQAQTRPSGTATAQVAQAKSASSRAPAGPASATLQLMQSPAGILQLQRALGNAALIQMLTDPAKMPASMPSPNASKQTSLAGAHLRSFKKELGAGGTESFEVDESTMVGGKIKYRGELDVYEVYDKTGGWKLAKFGSDYGFIRKEKVKALGGIAGARDKLAGIKQQQGGAALSSVGTNPEAEEGTEENVETADSLKELGTLVPGTKSEQLEDAIDNLKGVEGAEDQKEALENQKSHLDVGTNPLEFAMSGVSGLIAMKKTIGAFKDPEKSKMDVAEGAIDTAESATKMVESSSGLINDAGVVHGTGEVGDAGAVSDWAGSVGEAIAAIKSAFSVVKGIYDMFKKGMSDEGLSKDEAVSGTLDALENSLQAAQGVLKTVKAIKDILDMGTAGLAVAIPGVGIAISGISITIKTYNAVKATVSAMKMTTAKRDFKSAYGAGGKNKDYVTAGKKRTLGGVHLWTTNAGTDPAKLKQRKDELTALGTTASPEEVQELKDIQDYELAKEMKYINRKRQVRGTIEIGLEMTNIAGDIATLTGVGAQVGIPLKAAAGGAGAAMKVARTVKQAGRDRAAKAGAWGITKAVFNADKSSSAKLAKRIQHSNMILEMVAALPEYRPGDNDIIKQYKRVENFISASGVSTAELYRLNGNVEKQRELLVNGMKQR</sequence>
<name>A0ABT6TIH5_9BACL</name>
<gene>
    <name evidence="2" type="ORF">KB449_11820</name>
</gene>
<evidence type="ECO:0000256" key="1">
    <source>
        <dbReference type="SAM" id="MobiDB-lite"/>
    </source>
</evidence>
<dbReference type="Proteomes" id="UP001161691">
    <property type="component" value="Unassembled WGS sequence"/>
</dbReference>
<feature type="region of interest" description="Disordered" evidence="1">
    <location>
        <begin position="172"/>
        <end position="193"/>
    </location>
</feature>
<keyword evidence="3" id="KW-1185">Reference proteome</keyword>
<comment type="caution">
    <text evidence="2">The sequence shown here is derived from an EMBL/GenBank/DDBJ whole genome shotgun (WGS) entry which is preliminary data.</text>
</comment>
<accession>A0ABT6TIH5</accession>
<evidence type="ECO:0008006" key="4">
    <source>
        <dbReference type="Google" id="ProtNLM"/>
    </source>
</evidence>
<feature type="compositionally biased region" description="Low complexity" evidence="1">
    <location>
        <begin position="21"/>
        <end position="34"/>
    </location>
</feature>
<protein>
    <recommendedName>
        <fullName evidence="4">Pre-toxin TG domain-containing protein</fullName>
    </recommendedName>
</protein>